<dbReference type="AlphaFoldDB" id="A0A4V2V7S3"/>
<name>A0A4V2V7S3_RHISU</name>
<dbReference type="EMBL" id="SMBH01000058">
    <property type="protein sequence ID" value="TCU02563.1"/>
    <property type="molecule type" value="Genomic_DNA"/>
</dbReference>
<gene>
    <name evidence="1" type="ORF">EV132_1586</name>
</gene>
<comment type="caution">
    <text evidence="1">The sequence shown here is derived from an EMBL/GenBank/DDBJ whole genome shotgun (WGS) entry which is preliminary data.</text>
</comment>
<reference evidence="1 2" key="1">
    <citation type="submission" date="2019-03" db="EMBL/GenBank/DDBJ databases">
        <title>Genomic Encyclopedia of Type Strains, Phase IV (KMG-V): Genome sequencing to study the core and pangenomes of soil and plant-associated prokaryotes.</title>
        <authorList>
            <person name="Whitman W."/>
        </authorList>
    </citation>
    <scope>NUCLEOTIDE SEQUENCE [LARGE SCALE GENOMIC DNA]</scope>
    <source>
        <strain evidence="1 2">Hc14</strain>
    </source>
</reference>
<evidence type="ECO:0000313" key="2">
    <source>
        <dbReference type="Proteomes" id="UP000294576"/>
    </source>
</evidence>
<dbReference type="Proteomes" id="UP000294576">
    <property type="component" value="Unassembled WGS sequence"/>
</dbReference>
<organism evidence="1 2">
    <name type="scientific">Rhizobium sullae</name>
    <name type="common">Rhizobium hedysari</name>
    <dbReference type="NCBI Taxonomy" id="50338"/>
    <lineage>
        <taxon>Bacteria</taxon>
        <taxon>Pseudomonadati</taxon>
        <taxon>Pseudomonadota</taxon>
        <taxon>Alphaproteobacteria</taxon>
        <taxon>Hyphomicrobiales</taxon>
        <taxon>Rhizobiaceae</taxon>
        <taxon>Rhizobium/Agrobacterium group</taxon>
        <taxon>Rhizobium</taxon>
    </lineage>
</organism>
<proteinExistence type="predicted"/>
<sequence length="46" mass="5150">MTAFCEMLERIALDAAAAIIEVYDAGPEVCYKEDQSPVTEADERRQ</sequence>
<dbReference type="SUPFAM" id="SSF56655">
    <property type="entry name" value="Carbohydrate phosphatase"/>
    <property type="match status" value="1"/>
</dbReference>
<accession>A0A4V2V7S3</accession>
<evidence type="ECO:0000313" key="1">
    <source>
        <dbReference type="EMBL" id="TCU02563.1"/>
    </source>
</evidence>
<protein>
    <submittedName>
        <fullName evidence="1">Uncharacterized protein</fullName>
    </submittedName>
</protein>